<gene>
    <name evidence="3" type="ORF">HU751_14065</name>
</gene>
<dbReference type="EMBL" id="JABWRJ010000016">
    <property type="protein sequence ID" value="MBC3446905.1"/>
    <property type="molecule type" value="Genomic_DNA"/>
</dbReference>
<organism evidence="3">
    <name type="scientific">Pseudomonas peradeniyensis</name>
    <dbReference type="NCBI Taxonomy" id="2745488"/>
    <lineage>
        <taxon>Bacteria</taxon>
        <taxon>Pseudomonadati</taxon>
        <taxon>Pseudomonadota</taxon>
        <taxon>Gammaproteobacteria</taxon>
        <taxon>Pseudomonadales</taxon>
        <taxon>Pseudomonadaceae</taxon>
        <taxon>Pseudomonas</taxon>
    </lineage>
</organism>
<accession>A0A923K0K8</accession>
<dbReference type="AlphaFoldDB" id="A0A923K0K8"/>
<reference evidence="3" key="2">
    <citation type="submission" date="2020-07" db="EMBL/GenBank/DDBJ databases">
        <authorList>
            <person name="Lood C."/>
            <person name="Girard L."/>
        </authorList>
    </citation>
    <scope>NUCLEOTIDE SEQUENCE</scope>
    <source>
        <strain evidence="3">BW13M1</strain>
    </source>
</reference>
<dbReference type="RefSeq" id="WP_186733658.1">
    <property type="nucleotide sequence ID" value="NZ_JABWRJ020000004.1"/>
</dbReference>
<protein>
    <submittedName>
        <fullName evidence="3">DUF2514 domain-containing protein</fullName>
    </submittedName>
</protein>
<sequence>MNTWNVRVIALLAVVGSYWFVYQHGRSVERAQAATASAQRDSGDRLAEMLGERGERAKEQQRVEAQEEVSAHAQEQRTIAEGAAAGAHAAGQRLRDEAGKLAASVGCSGPDPAVAARSEAARRAAMVLSDLLARADARAGELAAAFDRARIAGLACEKSYNALVKPPG</sequence>
<feature type="transmembrane region" description="Helical" evidence="2">
    <location>
        <begin position="6"/>
        <end position="22"/>
    </location>
</feature>
<feature type="region of interest" description="Disordered" evidence="1">
    <location>
        <begin position="54"/>
        <end position="78"/>
    </location>
</feature>
<name>A0A923K0K8_9PSED</name>
<reference evidence="3" key="1">
    <citation type="journal article" date="2020" name="Microorganisms">
        <title>Reliable Identification of Environmental Pseudomonas Isolates Using the rpoD Gene.</title>
        <authorList>
            <consortium name="The Broad Institute Genome Sequencing Platform"/>
            <person name="Girard L."/>
            <person name="Lood C."/>
            <person name="Rokni-Zadeh H."/>
            <person name="van Noort V."/>
            <person name="Lavigne R."/>
            <person name="De Mot R."/>
        </authorList>
    </citation>
    <scope>NUCLEOTIDE SEQUENCE</scope>
    <source>
        <strain evidence="3">BW13M1</strain>
    </source>
</reference>
<dbReference type="InterPro" id="IPR019659">
    <property type="entry name" value="DUF2514"/>
</dbReference>
<feature type="compositionally biased region" description="Basic and acidic residues" evidence="1">
    <location>
        <begin position="54"/>
        <end position="65"/>
    </location>
</feature>
<dbReference type="Pfam" id="PF10721">
    <property type="entry name" value="DUF2514"/>
    <property type="match status" value="1"/>
</dbReference>
<evidence type="ECO:0000256" key="1">
    <source>
        <dbReference type="SAM" id="MobiDB-lite"/>
    </source>
</evidence>
<proteinExistence type="predicted"/>
<keyword evidence="2" id="KW-0472">Membrane</keyword>
<comment type="caution">
    <text evidence="3">The sequence shown here is derived from an EMBL/GenBank/DDBJ whole genome shotgun (WGS) entry which is preliminary data.</text>
</comment>
<keyword evidence="2" id="KW-1133">Transmembrane helix</keyword>
<evidence type="ECO:0000313" key="3">
    <source>
        <dbReference type="EMBL" id="MBC3446905.1"/>
    </source>
</evidence>
<keyword evidence="2" id="KW-0812">Transmembrane</keyword>
<evidence type="ECO:0000256" key="2">
    <source>
        <dbReference type="SAM" id="Phobius"/>
    </source>
</evidence>